<sequence>MSTPLPPNQAPAPQEYAGDEINALVLDPGYSSIRAGFAGEDVPKSVIPTFYGLIDGSNERVFGDNAIHRPRADMEIKNPFGEDGLIEDWDTASKLYQYAITSRLTGERQTPASKNGLNDEPKEGTDGDVEMEEANGAKEEAMDDIEKPLEEYPLLMTEPSWNPTKAREKALEVAMEEWGVPAFFIAKTGLLAAYSQGKATALVVDIGAQFTTITATWEGLVLRKSVHKSPLAGNWLNKQISTMFKQHEPTVPMTPYYTVKTKTPVDANAPSNATYNHFEQPPKASFRAFQEDRVLTSFKESIVQTWAGPSKLDSANAAGTGGSNYDYVKTLPPRPFEMPDGWNTVFTSERFKVAEGLFDTKFAYTADGQSAPQSEESLPGLLNKALNACDVDTRPMLLNNIILTGAGSLVDKLPERLQSDMAALYPHPKVRVIAASNSAERKFGAWIGGSVLASLGTFHQMWVSKKEYEEHGAKIVDGRCK</sequence>
<name>A0A9P4Q415_9PEZI</name>
<dbReference type="Pfam" id="PF00022">
    <property type="entry name" value="Actin"/>
    <property type="match status" value="1"/>
</dbReference>
<evidence type="ECO:0000256" key="2">
    <source>
        <dbReference type="SAM" id="MobiDB-lite"/>
    </source>
</evidence>
<comment type="similarity">
    <text evidence="1">Belongs to the actin family.</text>
</comment>
<proteinExistence type="inferred from homology"/>
<dbReference type="Gene3D" id="3.30.420.40">
    <property type="match status" value="3"/>
</dbReference>
<dbReference type="Proteomes" id="UP000799441">
    <property type="component" value="Unassembled WGS sequence"/>
</dbReference>
<gene>
    <name evidence="3" type="ORF">K431DRAFT_276446</name>
</gene>
<dbReference type="PANTHER" id="PTHR11937">
    <property type="entry name" value="ACTIN"/>
    <property type="match status" value="1"/>
</dbReference>
<dbReference type="InterPro" id="IPR004001">
    <property type="entry name" value="Actin_CS"/>
</dbReference>
<dbReference type="AlphaFoldDB" id="A0A9P4Q415"/>
<dbReference type="InterPro" id="IPR004000">
    <property type="entry name" value="Actin"/>
</dbReference>
<evidence type="ECO:0000256" key="1">
    <source>
        <dbReference type="RuleBase" id="RU000487"/>
    </source>
</evidence>
<dbReference type="InterPro" id="IPR043129">
    <property type="entry name" value="ATPase_NBD"/>
</dbReference>
<dbReference type="EMBL" id="MU003839">
    <property type="protein sequence ID" value="KAF2717652.1"/>
    <property type="molecule type" value="Genomic_DNA"/>
</dbReference>
<dbReference type="Gene3D" id="3.90.640.10">
    <property type="entry name" value="Actin, Chain A, domain 4"/>
    <property type="match status" value="1"/>
</dbReference>
<reference evidence="3" key="1">
    <citation type="journal article" date="2020" name="Stud. Mycol.">
        <title>101 Dothideomycetes genomes: a test case for predicting lifestyles and emergence of pathogens.</title>
        <authorList>
            <person name="Haridas S."/>
            <person name="Albert R."/>
            <person name="Binder M."/>
            <person name="Bloem J."/>
            <person name="Labutti K."/>
            <person name="Salamov A."/>
            <person name="Andreopoulos B."/>
            <person name="Baker S."/>
            <person name="Barry K."/>
            <person name="Bills G."/>
            <person name="Bluhm B."/>
            <person name="Cannon C."/>
            <person name="Castanera R."/>
            <person name="Culley D."/>
            <person name="Daum C."/>
            <person name="Ezra D."/>
            <person name="Gonzalez J."/>
            <person name="Henrissat B."/>
            <person name="Kuo A."/>
            <person name="Liang C."/>
            <person name="Lipzen A."/>
            <person name="Lutzoni F."/>
            <person name="Magnuson J."/>
            <person name="Mondo S."/>
            <person name="Nolan M."/>
            <person name="Ohm R."/>
            <person name="Pangilinan J."/>
            <person name="Park H.-J."/>
            <person name="Ramirez L."/>
            <person name="Alfaro M."/>
            <person name="Sun H."/>
            <person name="Tritt A."/>
            <person name="Yoshinaga Y."/>
            <person name="Zwiers L.-H."/>
            <person name="Turgeon B."/>
            <person name="Goodwin S."/>
            <person name="Spatafora J."/>
            <person name="Crous P."/>
            <person name="Grigoriev I."/>
        </authorList>
    </citation>
    <scope>NUCLEOTIDE SEQUENCE</scope>
    <source>
        <strain evidence="3">CBS 116435</strain>
    </source>
</reference>
<keyword evidence="4" id="KW-1185">Reference proteome</keyword>
<evidence type="ECO:0000313" key="3">
    <source>
        <dbReference type="EMBL" id="KAF2717652.1"/>
    </source>
</evidence>
<accession>A0A9P4Q415</accession>
<comment type="caution">
    <text evidence="3">The sequence shown here is derived from an EMBL/GenBank/DDBJ whole genome shotgun (WGS) entry which is preliminary data.</text>
</comment>
<dbReference type="SUPFAM" id="SSF53067">
    <property type="entry name" value="Actin-like ATPase domain"/>
    <property type="match status" value="2"/>
</dbReference>
<evidence type="ECO:0000313" key="4">
    <source>
        <dbReference type="Proteomes" id="UP000799441"/>
    </source>
</evidence>
<dbReference type="CDD" id="cd13395">
    <property type="entry name" value="ASKHA_NBD_Arp4_ACTL6-like"/>
    <property type="match status" value="1"/>
</dbReference>
<dbReference type="FunFam" id="3.30.420.40:FF:000058">
    <property type="entry name" value="Putative actin-related protein 5"/>
    <property type="match status" value="1"/>
</dbReference>
<organism evidence="3 4">
    <name type="scientific">Polychaeton citri CBS 116435</name>
    <dbReference type="NCBI Taxonomy" id="1314669"/>
    <lineage>
        <taxon>Eukaryota</taxon>
        <taxon>Fungi</taxon>
        <taxon>Dikarya</taxon>
        <taxon>Ascomycota</taxon>
        <taxon>Pezizomycotina</taxon>
        <taxon>Dothideomycetes</taxon>
        <taxon>Dothideomycetidae</taxon>
        <taxon>Capnodiales</taxon>
        <taxon>Capnodiaceae</taxon>
        <taxon>Polychaeton</taxon>
    </lineage>
</organism>
<dbReference type="SMART" id="SM00268">
    <property type="entry name" value="ACTIN"/>
    <property type="match status" value="1"/>
</dbReference>
<feature type="compositionally biased region" description="Polar residues" evidence="2">
    <location>
        <begin position="107"/>
        <end position="116"/>
    </location>
</feature>
<dbReference type="PROSITE" id="PS00432">
    <property type="entry name" value="ACTINS_2"/>
    <property type="match status" value="1"/>
</dbReference>
<dbReference type="OrthoDB" id="5132116at2759"/>
<protein>
    <submittedName>
        <fullName evidence="3">Actin/actin-like protein</fullName>
    </submittedName>
</protein>
<feature type="region of interest" description="Disordered" evidence="2">
    <location>
        <begin position="107"/>
        <end position="129"/>
    </location>
</feature>